<dbReference type="InterPro" id="IPR014768">
    <property type="entry name" value="GBD/FH3_dom"/>
</dbReference>
<dbReference type="GO" id="GO:0007015">
    <property type="term" value="P:actin filament organization"/>
    <property type="evidence" value="ECO:0007669"/>
    <property type="project" value="UniProtKB-ARBA"/>
</dbReference>
<dbReference type="GO" id="GO:0005856">
    <property type="term" value="C:cytoskeleton"/>
    <property type="evidence" value="ECO:0007669"/>
    <property type="project" value="TreeGrafter"/>
</dbReference>
<feature type="compositionally biased region" description="Low complexity" evidence="4">
    <location>
        <begin position="478"/>
        <end position="493"/>
    </location>
</feature>
<evidence type="ECO:0000313" key="8">
    <source>
        <dbReference type="Proteomes" id="UP000076078"/>
    </source>
</evidence>
<dbReference type="SUPFAM" id="SSF48371">
    <property type="entry name" value="ARM repeat"/>
    <property type="match status" value="1"/>
</dbReference>
<comment type="similarity">
    <text evidence="1">Belongs to the formin homology family. Diaphanous subfamily.</text>
</comment>
<dbReference type="GO" id="GO:0030866">
    <property type="term" value="P:cortical actin cytoskeleton organization"/>
    <property type="evidence" value="ECO:0007669"/>
    <property type="project" value="TreeGrafter"/>
</dbReference>
<dbReference type="Gene3D" id="1.25.10.10">
    <property type="entry name" value="Leucine-rich Repeat Variant"/>
    <property type="match status" value="1"/>
</dbReference>
<proteinExistence type="inferred from homology"/>
<reference evidence="7 8" key="1">
    <citation type="submission" date="2015-12" db="EMBL/GenBank/DDBJ databases">
        <title>Dictyostelia acquired genes for synthesis and detection of signals that induce cell-type specialization by lateral gene transfer from prokaryotes.</title>
        <authorList>
            <person name="Gloeckner G."/>
            <person name="Schaap P."/>
        </authorList>
    </citation>
    <scope>NUCLEOTIDE SEQUENCE [LARGE SCALE GENOMIC DNA]</scope>
    <source>
        <strain evidence="7 8">TK</strain>
    </source>
</reference>
<evidence type="ECO:0000256" key="4">
    <source>
        <dbReference type="SAM" id="MobiDB-lite"/>
    </source>
</evidence>
<feature type="compositionally biased region" description="Low complexity" evidence="4">
    <location>
        <begin position="511"/>
        <end position="537"/>
    </location>
</feature>
<organism evidence="7 8">
    <name type="scientific">Tieghemostelium lacteum</name>
    <name type="common">Slime mold</name>
    <name type="synonym">Dictyostelium lacteum</name>
    <dbReference type="NCBI Taxonomy" id="361077"/>
    <lineage>
        <taxon>Eukaryota</taxon>
        <taxon>Amoebozoa</taxon>
        <taxon>Evosea</taxon>
        <taxon>Eumycetozoa</taxon>
        <taxon>Dictyostelia</taxon>
        <taxon>Dictyosteliales</taxon>
        <taxon>Raperosteliaceae</taxon>
        <taxon>Tieghemostelium</taxon>
    </lineage>
</organism>
<sequence length="1043" mass="117143">MKIRVELLNGNEHRGSNSNNSPNGSAVGGGGGGQCPSVSHIFDGETAVKDHIKVLCSHFKIPLDKSNCYTLQCGHNQQYIEDSYFTPERLSEAEKSYFILRMKPYAIADRVVENLKQNAPTSPLIKDIIFNIRFQLKDVEYVEEFISKGGINQLLDVIVKSRGNTQSYALTALRCFMGYNSGLEEVMSRPQLIDKLYSLVSGSTVLPSVQRQAIELLFVVCNFDGFQLVHRAAKNYAIETTTLAYSNIVNLLASGDMETQLNTLTLFNCLLDNAPNPRKAEKLLSRWKALGIIKILKSQEHVTHSDFKTQLARFQAYCGLGSDSNGRKRALTHQVSSQELEMQLLHYREQQPLISLLCNELKFLRNAIKSAIENGSYINYRAPTERYDDYLARKQEIIGDQPVNINFIKRNDKFTSAFRKSMYVRSPNTSVLFDQSTLDDDEFSSDDETSPSGTSRNAHQYSQSTSNIHNHSNHFKQSKSTINNNSNSKNDISMLSPISSDKSISQNQKLNLSPINNNNNNSNIELNPTSTTSSSNTTPVINTMNLTNIGLVTSPPQPSVSNNNNNNNNNINNNSFLQNQVFKPKLHPTKPIINPIKRMKPLHWTRILNVPSNQLLPQQALLKKQSIWESIKDIKFDEEQFVDLFSLYTEKMVTFNGSPVVAHLNLTGSNGSFQKKPTQKVISVLSQKRSNAISIMTSKLPSEESLIRAIRELDSQKLTLEQIQLISSNLPTLEEICAIQELHSDEVILDKAERWCLMIDGFPKIKPRLKCWEFMLKFEDQMKIQNESIETVASACKELLSSQSILYLFSALLTLGNYMNGGHQYRGQCDGFTLDAIVKMIELKDNINSGSLLDFALKTIAISYQKFNNIVGELPHITSASLISLVDIGSQLQKIVNDHSEACQMADEISQSTDPDDPFLSVIPKFINSSNVQLKSTLKLYQGTENLFQDTIDFFNPQTIDSLSTSSSSQQQQQQQQTSRYSTEKFFTIFSTIITTIKKSSSKRLSQKGFGLKISNSDDPMAVIIEALKTGSPNDMIKKWTPA</sequence>
<dbReference type="STRING" id="361077.A0A151ZC14"/>
<evidence type="ECO:0000259" key="6">
    <source>
        <dbReference type="PROSITE" id="PS51444"/>
    </source>
</evidence>
<evidence type="ECO:0000256" key="3">
    <source>
        <dbReference type="ARBA" id="ARBA00023203"/>
    </source>
</evidence>
<dbReference type="PROSITE" id="PS51232">
    <property type="entry name" value="GBD_FH3"/>
    <property type="match status" value="1"/>
</dbReference>
<keyword evidence="3" id="KW-0009">Actin-binding</keyword>
<dbReference type="InterPro" id="IPR056771">
    <property type="entry name" value="FH3_FHOD1-3-like"/>
</dbReference>
<dbReference type="SUPFAM" id="SSF101447">
    <property type="entry name" value="Formin homology 2 domain (FH2 domain)"/>
    <property type="match status" value="1"/>
</dbReference>
<feature type="region of interest" description="Disordered" evidence="4">
    <location>
        <begin position="8"/>
        <end position="32"/>
    </location>
</feature>
<feature type="domain" description="GBD/FH3" evidence="5">
    <location>
        <begin position="30"/>
        <end position="398"/>
    </location>
</feature>
<dbReference type="Proteomes" id="UP000076078">
    <property type="component" value="Unassembled WGS sequence"/>
</dbReference>
<dbReference type="EMBL" id="LODT01000034">
    <property type="protein sequence ID" value="KYQ91493.1"/>
    <property type="molecule type" value="Genomic_DNA"/>
</dbReference>
<evidence type="ECO:0000256" key="1">
    <source>
        <dbReference type="ARBA" id="ARBA00008214"/>
    </source>
</evidence>
<feature type="compositionally biased region" description="Acidic residues" evidence="4">
    <location>
        <begin position="437"/>
        <end position="449"/>
    </location>
</feature>
<feature type="compositionally biased region" description="Polar residues" evidence="4">
    <location>
        <begin position="453"/>
        <end position="470"/>
    </location>
</feature>
<dbReference type="InParanoid" id="A0A151ZC14"/>
<evidence type="ECO:0000259" key="5">
    <source>
        <dbReference type="PROSITE" id="PS51232"/>
    </source>
</evidence>
<keyword evidence="8" id="KW-1185">Reference proteome</keyword>
<dbReference type="Pfam" id="PF21573">
    <property type="entry name" value="ForC_N"/>
    <property type="match status" value="1"/>
</dbReference>
<dbReference type="GO" id="GO:0051015">
    <property type="term" value="F:actin filament binding"/>
    <property type="evidence" value="ECO:0007669"/>
    <property type="project" value="TreeGrafter"/>
</dbReference>
<dbReference type="GO" id="GO:0005737">
    <property type="term" value="C:cytoplasm"/>
    <property type="evidence" value="ECO:0007669"/>
    <property type="project" value="TreeGrafter"/>
</dbReference>
<feature type="compositionally biased region" description="Low complexity" evidence="4">
    <location>
        <begin position="16"/>
        <end position="25"/>
    </location>
</feature>
<dbReference type="PANTHER" id="PTHR45920">
    <property type="entry name" value="FORMIN HOMOLOGY 2 DOMAIN CONTAINING, ISOFORM I"/>
    <property type="match status" value="1"/>
</dbReference>
<dbReference type="InterPro" id="IPR016024">
    <property type="entry name" value="ARM-type_fold"/>
</dbReference>
<feature type="compositionally biased region" description="Polar residues" evidence="4">
    <location>
        <begin position="496"/>
        <end position="510"/>
    </location>
</feature>
<dbReference type="InterPro" id="IPR011989">
    <property type="entry name" value="ARM-like"/>
</dbReference>
<comment type="caution">
    <text evidence="7">The sequence shown here is derived from an EMBL/GenBank/DDBJ whole genome shotgun (WGS) entry which is preliminary data.</text>
</comment>
<dbReference type="Pfam" id="PF24959">
    <property type="entry name" value="FH3_FHOD1-3"/>
    <property type="match status" value="1"/>
</dbReference>
<dbReference type="InterPro" id="IPR042201">
    <property type="entry name" value="FH2_Formin_sf"/>
</dbReference>
<dbReference type="OrthoDB" id="427644at2759"/>
<dbReference type="OMA" id="NYRAPTE"/>
<dbReference type="InterPro" id="IPR049497">
    <property type="entry name" value="ForC_N"/>
</dbReference>
<feature type="domain" description="FH2" evidence="6">
    <location>
        <begin position="589"/>
        <end position="1023"/>
    </location>
</feature>
<dbReference type="InterPro" id="IPR015425">
    <property type="entry name" value="FH2_Formin"/>
</dbReference>
<keyword evidence="2" id="KW-0175">Coiled coil</keyword>
<protein>
    <submittedName>
        <fullName evidence="7">Actin binding protein</fullName>
    </submittedName>
</protein>
<evidence type="ECO:0000313" key="7">
    <source>
        <dbReference type="EMBL" id="KYQ91493.1"/>
    </source>
</evidence>
<dbReference type="Gene3D" id="3.10.20.530">
    <property type="match status" value="1"/>
</dbReference>
<dbReference type="PANTHER" id="PTHR45920:SF6">
    <property type="entry name" value="FORMIN-C"/>
    <property type="match status" value="1"/>
</dbReference>
<dbReference type="SMART" id="SM00498">
    <property type="entry name" value="FH2"/>
    <property type="match status" value="1"/>
</dbReference>
<dbReference type="Pfam" id="PF02181">
    <property type="entry name" value="FH2"/>
    <property type="match status" value="1"/>
</dbReference>
<gene>
    <name evidence="7" type="ORF">DLAC_07250</name>
</gene>
<evidence type="ECO:0000256" key="2">
    <source>
        <dbReference type="ARBA" id="ARBA00023054"/>
    </source>
</evidence>
<accession>A0A151ZC14</accession>
<dbReference type="PROSITE" id="PS51444">
    <property type="entry name" value="FH2"/>
    <property type="match status" value="1"/>
</dbReference>
<name>A0A151ZC14_TIELA</name>
<dbReference type="FunCoup" id="A0A151ZC14">
    <property type="interactions" value="2"/>
</dbReference>
<feature type="region of interest" description="Disordered" evidence="4">
    <location>
        <begin position="435"/>
        <end position="537"/>
    </location>
</feature>
<dbReference type="Gene3D" id="1.20.58.2220">
    <property type="entry name" value="Formin, FH2 domain"/>
    <property type="match status" value="1"/>
</dbReference>
<dbReference type="AlphaFoldDB" id="A0A151ZC14"/>